<dbReference type="GO" id="GO:0008941">
    <property type="term" value="F:nitric oxide dioxygenase NAD(P)H activity"/>
    <property type="evidence" value="ECO:0007669"/>
    <property type="project" value="UniProtKB-EC"/>
</dbReference>
<keyword evidence="5" id="KW-0216">Detoxification</keyword>
<dbReference type="SUPFAM" id="SSF46458">
    <property type="entry name" value="Globin-like"/>
    <property type="match status" value="1"/>
</dbReference>
<dbReference type="NCBIfam" id="NF009805">
    <property type="entry name" value="PRK13289.1"/>
    <property type="match status" value="1"/>
</dbReference>
<evidence type="ECO:0000256" key="9">
    <source>
        <dbReference type="ARBA" id="ARBA00022827"/>
    </source>
</evidence>
<keyword evidence="20" id="KW-1185">Reference proteome</keyword>
<organism evidence="19 20">
    <name type="scientific">Filobasidium floriforme</name>
    <dbReference type="NCBI Taxonomy" id="5210"/>
    <lineage>
        <taxon>Eukaryota</taxon>
        <taxon>Fungi</taxon>
        <taxon>Dikarya</taxon>
        <taxon>Basidiomycota</taxon>
        <taxon>Agaricomycotina</taxon>
        <taxon>Tremellomycetes</taxon>
        <taxon>Filobasidiales</taxon>
        <taxon>Filobasidiaceae</taxon>
        <taxon>Filobasidium</taxon>
    </lineage>
</organism>
<dbReference type="CDD" id="cd06184">
    <property type="entry name" value="flavohem_like_fad_nad_binding"/>
    <property type="match status" value="1"/>
</dbReference>
<dbReference type="Gene3D" id="1.10.490.10">
    <property type="entry name" value="Globins"/>
    <property type="match status" value="1"/>
</dbReference>
<dbReference type="InterPro" id="IPR009050">
    <property type="entry name" value="Globin-like_sf"/>
</dbReference>
<evidence type="ECO:0000256" key="4">
    <source>
        <dbReference type="ARBA" id="ARBA00012229"/>
    </source>
</evidence>
<dbReference type="PANTHER" id="PTHR43396:SF3">
    <property type="entry name" value="FLAVOHEMOPROTEIN"/>
    <property type="match status" value="1"/>
</dbReference>
<dbReference type="EC" id="1.14.12.17" evidence="4"/>
<keyword evidence="13" id="KW-0520">NAD</keyword>
<dbReference type="GO" id="GO:0009636">
    <property type="term" value="P:response to toxic substance"/>
    <property type="evidence" value="ECO:0007669"/>
    <property type="project" value="UniProtKB-KW"/>
</dbReference>
<evidence type="ECO:0000259" key="18">
    <source>
        <dbReference type="PROSITE" id="PS51384"/>
    </source>
</evidence>
<dbReference type="Gene3D" id="3.40.50.80">
    <property type="entry name" value="Nucleotide-binding domain of ferredoxin-NADP reductase (FNR) module"/>
    <property type="match status" value="1"/>
</dbReference>
<evidence type="ECO:0000313" key="19">
    <source>
        <dbReference type="EMBL" id="KAG7563047.1"/>
    </source>
</evidence>
<comment type="similarity">
    <text evidence="3">In the C-terminal section; belongs to the flavoprotein pyridine nucleotide cytochrome reductase family.</text>
</comment>
<dbReference type="InterPro" id="IPR017927">
    <property type="entry name" value="FAD-bd_FR_type"/>
</dbReference>
<dbReference type="PROSITE" id="PS51384">
    <property type="entry name" value="FAD_FR"/>
    <property type="match status" value="1"/>
</dbReference>
<feature type="domain" description="FAD-binding FR-type" evidence="18">
    <location>
        <begin position="149"/>
        <end position="271"/>
    </location>
</feature>
<dbReference type="InterPro" id="IPR017938">
    <property type="entry name" value="Riboflavin_synthase-like_b-brl"/>
</dbReference>
<dbReference type="GO" id="GO:0046210">
    <property type="term" value="P:nitric oxide catabolic process"/>
    <property type="evidence" value="ECO:0007669"/>
    <property type="project" value="TreeGrafter"/>
</dbReference>
<keyword evidence="10" id="KW-0521">NADP</keyword>
<evidence type="ECO:0000256" key="8">
    <source>
        <dbReference type="ARBA" id="ARBA00022723"/>
    </source>
</evidence>
<comment type="cofactor">
    <cofactor evidence="2">
        <name>FAD</name>
        <dbReference type="ChEBI" id="CHEBI:57692"/>
    </cofactor>
</comment>
<reference evidence="19" key="1">
    <citation type="submission" date="2020-04" db="EMBL/GenBank/DDBJ databases">
        <title>Analysis of mating type loci in Filobasidium floriforme.</title>
        <authorList>
            <person name="Nowrousian M."/>
        </authorList>
    </citation>
    <scope>NUCLEOTIDE SEQUENCE</scope>
    <source>
        <strain evidence="19">CBS 6242</strain>
    </source>
</reference>
<dbReference type="FunFam" id="2.40.30.10:FF:000034">
    <property type="entry name" value="Flavohemoprotein"/>
    <property type="match status" value="1"/>
</dbReference>
<protein>
    <recommendedName>
        <fullName evidence="4">nitric oxide dioxygenase</fullName>
        <ecNumber evidence="4">1.14.12.17</ecNumber>
    </recommendedName>
</protein>
<keyword evidence="12" id="KW-0408">Iron</keyword>
<feature type="domain" description="Globin" evidence="17">
    <location>
        <begin position="2"/>
        <end position="139"/>
    </location>
</feature>
<keyword evidence="9" id="KW-0274">FAD</keyword>
<dbReference type="EMBL" id="JABELV010000021">
    <property type="protein sequence ID" value="KAG7563047.1"/>
    <property type="molecule type" value="Genomic_DNA"/>
</dbReference>
<name>A0A8K0JQ49_9TREE</name>
<comment type="function">
    <text evidence="16">In the presence of oxygen and NADH, it has NADH oxidase activity, which leads to the generation of superoxide and H(2)O(2). Under anaerobic conditions, it also exhibits nitric oxide reductase and FAD reductase activities. However, all these reactions are much lower than NOD activity.</text>
</comment>
<comment type="cofactor">
    <cofactor evidence="1">
        <name>heme b</name>
        <dbReference type="ChEBI" id="CHEBI:60344"/>
    </cofactor>
</comment>
<evidence type="ECO:0000256" key="5">
    <source>
        <dbReference type="ARBA" id="ARBA00022575"/>
    </source>
</evidence>
<evidence type="ECO:0000256" key="11">
    <source>
        <dbReference type="ARBA" id="ARBA00023002"/>
    </source>
</evidence>
<gene>
    <name evidence="19" type="ORF">FFLO_01479</name>
</gene>
<dbReference type="Pfam" id="PF00042">
    <property type="entry name" value="Globin"/>
    <property type="match status" value="1"/>
</dbReference>
<evidence type="ECO:0000256" key="6">
    <source>
        <dbReference type="ARBA" id="ARBA00022617"/>
    </source>
</evidence>
<keyword evidence="7" id="KW-0285">Flavoprotein</keyword>
<dbReference type="FunFam" id="1.10.490.10:FF:000003">
    <property type="entry name" value="Flavohemoprotein"/>
    <property type="match status" value="1"/>
</dbReference>
<dbReference type="FunFam" id="3.40.50.80:FF:000010">
    <property type="entry name" value="Flavohemoprotein"/>
    <property type="match status" value="1"/>
</dbReference>
<dbReference type="GO" id="GO:0071500">
    <property type="term" value="P:cellular response to nitrosative stress"/>
    <property type="evidence" value="ECO:0007669"/>
    <property type="project" value="TreeGrafter"/>
</dbReference>
<evidence type="ECO:0000256" key="14">
    <source>
        <dbReference type="ARBA" id="ARBA00048649"/>
    </source>
</evidence>
<evidence type="ECO:0000256" key="15">
    <source>
        <dbReference type="ARBA" id="ARBA00049433"/>
    </source>
</evidence>
<dbReference type="GO" id="GO:0071949">
    <property type="term" value="F:FAD binding"/>
    <property type="evidence" value="ECO:0007669"/>
    <property type="project" value="TreeGrafter"/>
</dbReference>
<dbReference type="Gene3D" id="2.40.30.10">
    <property type="entry name" value="Translation factors"/>
    <property type="match status" value="1"/>
</dbReference>
<dbReference type="PANTHER" id="PTHR43396">
    <property type="entry name" value="FLAVOHEMOPROTEIN"/>
    <property type="match status" value="1"/>
</dbReference>
<dbReference type="InterPro" id="IPR039261">
    <property type="entry name" value="FNR_nucleotide-bd"/>
</dbReference>
<evidence type="ECO:0000256" key="3">
    <source>
        <dbReference type="ARBA" id="ARBA00006401"/>
    </source>
</evidence>
<dbReference type="SUPFAM" id="SSF52343">
    <property type="entry name" value="Ferredoxin reductase-like, C-terminal NADP-linked domain"/>
    <property type="match status" value="1"/>
</dbReference>
<evidence type="ECO:0000256" key="12">
    <source>
        <dbReference type="ARBA" id="ARBA00023004"/>
    </source>
</evidence>
<evidence type="ECO:0000256" key="16">
    <source>
        <dbReference type="ARBA" id="ARBA00056398"/>
    </source>
</evidence>
<keyword evidence="8" id="KW-0479">Metal-binding</keyword>
<dbReference type="GO" id="GO:0019825">
    <property type="term" value="F:oxygen binding"/>
    <property type="evidence" value="ECO:0007669"/>
    <property type="project" value="InterPro"/>
</dbReference>
<comment type="catalytic activity">
    <reaction evidence="15">
        <text>2 nitric oxide + NADPH + 2 O2 = 2 nitrate + NADP(+) + H(+)</text>
        <dbReference type="Rhea" id="RHEA:19465"/>
        <dbReference type="ChEBI" id="CHEBI:15378"/>
        <dbReference type="ChEBI" id="CHEBI:15379"/>
        <dbReference type="ChEBI" id="CHEBI:16480"/>
        <dbReference type="ChEBI" id="CHEBI:17632"/>
        <dbReference type="ChEBI" id="CHEBI:57783"/>
        <dbReference type="ChEBI" id="CHEBI:58349"/>
        <dbReference type="EC" id="1.14.12.17"/>
    </reaction>
</comment>
<dbReference type="InterPro" id="IPR001433">
    <property type="entry name" value="OxRdtase_FAD/NAD-bd"/>
</dbReference>
<dbReference type="GO" id="GO:0046872">
    <property type="term" value="F:metal ion binding"/>
    <property type="evidence" value="ECO:0007669"/>
    <property type="project" value="UniProtKB-KW"/>
</dbReference>
<dbReference type="GO" id="GO:0020037">
    <property type="term" value="F:heme binding"/>
    <property type="evidence" value="ECO:0007669"/>
    <property type="project" value="InterPro"/>
</dbReference>
<evidence type="ECO:0000256" key="10">
    <source>
        <dbReference type="ARBA" id="ARBA00022857"/>
    </source>
</evidence>
<dbReference type="InterPro" id="IPR000971">
    <property type="entry name" value="Globin"/>
</dbReference>
<evidence type="ECO:0000256" key="1">
    <source>
        <dbReference type="ARBA" id="ARBA00001970"/>
    </source>
</evidence>
<keyword evidence="6" id="KW-0349">Heme</keyword>
<dbReference type="InterPro" id="IPR012292">
    <property type="entry name" value="Globin/Proto"/>
</dbReference>
<accession>A0A8K0JQ49</accession>
<dbReference type="AlphaFoldDB" id="A0A8K0JQ49"/>
<proteinExistence type="inferred from homology"/>
<evidence type="ECO:0000256" key="7">
    <source>
        <dbReference type="ARBA" id="ARBA00022630"/>
    </source>
</evidence>
<comment type="catalytic activity">
    <reaction evidence="14">
        <text>2 nitric oxide + NADH + 2 O2 = 2 nitrate + NAD(+) + H(+)</text>
        <dbReference type="Rhea" id="RHEA:19469"/>
        <dbReference type="ChEBI" id="CHEBI:15378"/>
        <dbReference type="ChEBI" id="CHEBI:15379"/>
        <dbReference type="ChEBI" id="CHEBI:16480"/>
        <dbReference type="ChEBI" id="CHEBI:17632"/>
        <dbReference type="ChEBI" id="CHEBI:57540"/>
        <dbReference type="ChEBI" id="CHEBI:57945"/>
        <dbReference type="EC" id="1.14.12.17"/>
    </reaction>
</comment>
<evidence type="ECO:0000256" key="2">
    <source>
        <dbReference type="ARBA" id="ARBA00001974"/>
    </source>
</evidence>
<evidence type="ECO:0000259" key="17">
    <source>
        <dbReference type="PROSITE" id="PS01033"/>
    </source>
</evidence>
<dbReference type="CDD" id="cd08922">
    <property type="entry name" value="FHb-globin"/>
    <property type="match status" value="1"/>
</dbReference>
<comment type="caution">
    <text evidence="19">The sequence shown here is derived from an EMBL/GenBank/DDBJ whole genome shotgun (WGS) entry which is preliminary data.</text>
</comment>
<dbReference type="Proteomes" id="UP000812966">
    <property type="component" value="Unassembled WGS sequence"/>
</dbReference>
<dbReference type="PROSITE" id="PS01033">
    <property type="entry name" value="GLOBIN"/>
    <property type="match status" value="1"/>
</dbReference>
<sequence>MSLTPEQVAIIKSTVPVLEAHGKKITTTFYANMLRAHPELNNIFNTSNQVNGHQAGALAGSLCAYAKNVDDLGKLSPAVERITHKHASLFIREEHYSIVGTYLIQAMGEVLGAALTEDVKNAWAAAYWQLAKIMIDIEDALMKSAHGWTNWRDFVITRKQKESDEITSFYLEPKSVEDQGKPLPSFRPGQYISVMMTIPALIYKQARQYSLSDAPGLSYYRISVKKEAGLGRLDTAIATAHPGYVSNVLHDAKQVGDIIQVSHPFGEFVLDGSAAPDAPTVFISAGVGLTPLVSMLNGITSESSGTGRPISWINASKTTSRQAFTGHVRNIAKGQPAMRITNFVSSPTPDERQGIDFDHAGRLNLHLLDKLADLYLDRDDTRYYVCGPERFMLDMEAQLKALGVADLSRIRMELFGTGGVPRE</sequence>
<dbReference type="Pfam" id="PF00175">
    <property type="entry name" value="NAD_binding_1"/>
    <property type="match status" value="1"/>
</dbReference>
<dbReference type="OrthoDB" id="436496at2759"/>
<evidence type="ECO:0000313" key="20">
    <source>
        <dbReference type="Proteomes" id="UP000812966"/>
    </source>
</evidence>
<evidence type="ECO:0000256" key="13">
    <source>
        <dbReference type="ARBA" id="ARBA00023027"/>
    </source>
</evidence>
<keyword evidence="11" id="KW-0560">Oxidoreductase</keyword>
<dbReference type="SUPFAM" id="SSF63380">
    <property type="entry name" value="Riboflavin synthase domain-like"/>
    <property type="match status" value="1"/>
</dbReference>